<feature type="compositionally biased region" description="Polar residues" evidence="3">
    <location>
        <begin position="329"/>
        <end position="339"/>
    </location>
</feature>
<dbReference type="SUPFAM" id="SSF101447">
    <property type="entry name" value="Formin homology 2 domain (FH2 domain)"/>
    <property type="match status" value="1"/>
</dbReference>
<gene>
    <name evidence="7" type="ORF">DVH24_016863</name>
</gene>
<feature type="signal peptide" evidence="5">
    <location>
        <begin position="1"/>
        <end position="18"/>
    </location>
</feature>
<keyword evidence="4" id="KW-1133">Transmembrane helix</keyword>
<dbReference type="InterPro" id="IPR027643">
    <property type="entry name" value="Formin-like_plant"/>
</dbReference>
<evidence type="ECO:0000313" key="8">
    <source>
        <dbReference type="Proteomes" id="UP000290289"/>
    </source>
</evidence>
<dbReference type="STRING" id="3750.A0A498KVJ6"/>
<feature type="compositionally biased region" description="Basic and acidic residues" evidence="3">
    <location>
        <begin position="221"/>
        <end position="230"/>
    </location>
</feature>
<evidence type="ECO:0000313" key="7">
    <source>
        <dbReference type="EMBL" id="RXI09802.1"/>
    </source>
</evidence>
<feature type="region of interest" description="Disordered" evidence="3">
    <location>
        <begin position="27"/>
        <end position="92"/>
    </location>
</feature>
<proteinExistence type="inferred from homology"/>
<feature type="domain" description="FH2" evidence="6">
    <location>
        <begin position="659"/>
        <end position="1034"/>
    </location>
</feature>
<reference evidence="7 8" key="1">
    <citation type="submission" date="2018-10" db="EMBL/GenBank/DDBJ databases">
        <title>A high-quality apple genome assembly.</title>
        <authorList>
            <person name="Hu J."/>
        </authorList>
    </citation>
    <scope>NUCLEOTIDE SEQUENCE [LARGE SCALE GENOMIC DNA]</scope>
    <source>
        <strain evidence="8">cv. HFTH1</strain>
        <tissue evidence="7">Young leaf</tissue>
    </source>
</reference>
<sequence>MPTFFIFLLLFLSSPLTASPRPNYRVLHQPFLPQESSSPAPTQPPSPSPPSPPPNPTPPKYPFSSSNSPPPNSPFFPSNPSPPPPPPAPATAFASFPANISSLIVPQPTKNSSSHKLLGLTIAAVLSAAVVVAVAAFFLYRRRRHNSRNFPDEDEDEKSYLRSEHSNRLLQAPNLGHSYSGTHKLRTGSSTSSEFLYLGTLVNSRSLEERVDSGGSVGRSAELETRKVDSPDLQPLPPLSRQISRLSRCKNAELGSTQDRDDEEEEEEEEFYSPRGSSGDRESSNENGSGSRRMLAAVAGGVFDRRSSETTSCSCSSSELGSPPRSHSISLSPPVTLSPNRRPEEPKLPEPSATRYTTPFGDVNVRSPSLTPLSSPERAADEYPSASDRNGRSPSMSSLSSSPEKGLEKTPDAPLKVSVVSDQSSPISSPERGFGNNPHASSKVSVVTDQSSLISSPERHFGIHPDALSKVSVVSGQSSPISSPELNFGNNTDGLTKVTAFPDRNDQSPSPLSICSSSPERESDGSDSKARSFSPSMSPLRGLENSAASPRISNASDRAFIHLDPKMQSLSSSSSSSLSNSPERAFSVGLKQPLSVPPPPPPMPPSLRLWETPSPRTPVGQVISRPPALIPPSRPFVIQNPGKVPVSPVELPPSSTPLEPIEETPKPKLKPLHWDKVRASSDREMVWDQLRSSSFKLNEEMIETLFVVKTPNPNPKETAVLPSLNQENRVLDPKKSQNIAISLRALNVTIEEVCEALLEGNSDALGTELLESLMKMAPTKEEERKLKEYKDDSPAACEELRNSRMFLKLLEAVLKTGNRMNVGTNRGDAHAFKLDTLLKLVDVKGADGKTTLLHFVVQEIIRTEGARLTGGNQTSNPTLSDDVKCRRLGLQVVSALSSDLSNVKKAAAMDFDVLSSDVSKLSKGISNIAEVVQLNETTVSDDSRRKFSESMNMFMKLAEEEIIRLQAQESVALSLVKEITEYFHGNSAREEAHPFRIFTVVRDFLTVLDRVCKEVGMINERTQVSTAHKFPVPVNPMLPQIVPVNPMLPQVVPVNPMPPQVLPGIHGLRRYSSSDDESTAP</sequence>
<dbReference type="GO" id="GO:0051015">
    <property type="term" value="F:actin filament binding"/>
    <property type="evidence" value="ECO:0007669"/>
    <property type="project" value="InterPro"/>
</dbReference>
<feature type="compositionally biased region" description="Low complexity" evidence="3">
    <location>
        <begin position="474"/>
        <end position="483"/>
    </location>
</feature>
<feature type="compositionally biased region" description="Low complexity" evidence="3">
    <location>
        <begin position="417"/>
        <end position="429"/>
    </location>
</feature>
<dbReference type="EMBL" id="RDQH01000172">
    <property type="protein sequence ID" value="RXI09802.1"/>
    <property type="molecule type" value="Genomic_DNA"/>
</dbReference>
<evidence type="ECO:0000256" key="2">
    <source>
        <dbReference type="RuleBase" id="RU361260"/>
    </source>
</evidence>
<comment type="caution">
    <text evidence="7">The sequence shown here is derived from an EMBL/GenBank/DDBJ whole genome shotgun (WGS) entry which is preliminary data.</text>
</comment>
<evidence type="ECO:0000256" key="1">
    <source>
        <dbReference type="ARBA" id="ARBA00025793"/>
    </source>
</evidence>
<dbReference type="AlphaFoldDB" id="A0A498KVJ6"/>
<keyword evidence="4" id="KW-0812">Transmembrane</keyword>
<feature type="compositionally biased region" description="Acidic residues" evidence="3">
    <location>
        <begin position="260"/>
        <end position="271"/>
    </location>
</feature>
<feature type="compositionally biased region" description="Basic and acidic residues" evidence="3">
    <location>
        <begin position="519"/>
        <end position="530"/>
    </location>
</feature>
<feature type="compositionally biased region" description="Pro residues" evidence="3">
    <location>
        <begin position="41"/>
        <end position="61"/>
    </location>
</feature>
<feature type="transmembrane region" description="Helical" evidence="4">
    <location>
        <begin position="117"/>
        <end position="140"/>
    </location>
</feature>
<keyword evidence="4" id="KW-0472">Membrane</keyword>
<feature type="compositionally biased region" description="Polar residues" evidence="3">
    <location>
        <begin position="438"/>
        <end position="455"/>
    </location>
</feature>
<name>A0A498KVJ6_MALDO</name>
<dbReference type="InterPro" id="IPR042201">
    <property type="entry name" value="FH2_Formin_sf"/>
</dbReference>
<evidence type="ECO:0000256" key="4">
    <source>
        <dbReference type="SAM" id="Phobius"/>
    </source>
</evidence>
<feature type="compositionally biased region" description="Low complexity" evidence="3">
    <location>
        <begin position="569"/>
        <end position="581"/>
    </location>
</feature>
<dbReference type="Pfam" id="PF02181">
    <property type="entry name" value="FH2"/>
    <property type="match status" value="2"/>
</dbReference>
<feature type="compositionally biased region" description="Low complexity" evidence="3">
    <location>
        <begin position="508"/>
        <end position="518"/>
    </location>
</feature>
<dbReference type="GO" id="GO:0045010">
    <property type="term" value="P:actin nucleation"/>
    <property type="evidence" value="ECO:0007669"/>
    <property type="project" value="InterPro"/>
</dbReference>
<feature type="chain" id="PRO_5019843599" description="Formin-like protein" evidence="5">
    <location>
        <begin position="19"/>
        <end position="1081"/>
    </location>
</feature>
<evidence type="ECO:0000256" key="5">
    <source>
        <dbReference type="SAM" id="SignalP"/>
    </source>
</evidence>
<feature type="compositionally biased region" description="Low complexity" evidence="3">
    <location>
        <begin position="309"/>
        <end position="328"/>
    </location>
</feature>
<organism evidence="7 8">
    <name type="scientific">Malus domestica</name>
    <name type="common">Apple</name>
    <name type="synonym">Pyrus malus</name>
    <dbReference type="NCBI Taxonomy" id="3750"/>
    <lineage>
        <taxon>Eukaryota</taxon>
        <taxon>Viridiplantae</taxon>
        <taxon>Streptophyta</taxon>
        <taxon>Embryophyta</taxon>
        <taxon>Tracheophyta</taxon>
        <taxon>Spermatophyta</taxon>
        <taxon>Magnoliopsida</taxon>
        <taxon>eudicotyledons</taxon>
        <taxon>Gunneridae</taxon>
        <taxon>Pentapetalae</taxon>
        <taxon>rosids</taxon>
        <taxon>fabids</taxon>
        <taxon>Rosales</taxon>
        <taxon>Rosaceae</taxon>
        <taxon>Amygdaloideae</taxon>
        <taxon>Maleae</taxon>
        <taxon>Malus</taxon>
    </lineage>
</organism>
<feature type="compositionally biased region" description="Polar residues" evidence="3">
    <location>
        <begin position="484"/>
        <end position="494"/>
    </location>
</feature>
<dbReference type="PANTHER" id="PTHR23213:SF276">
    <property type="entry name" value="FORMIN-LIKE PROTEIN 1"/>
    <property type="match status" value="1"/>
</dbReference>
<feature type="region of interest" description="Disordered" evidence="3">
    <location>
        <begin position="648"/>
        <end position="667"/>
    </location>
</feature>
<evidence type="ECO:0000256" key="3">
    <source>
        <dbReference type="SAM" id="MobiDB-lite"/>
    </source>
</evidence>
<dbReference type="PROSITE" id="PS51444">
    <property type="entry name" value="FH2"/>
    <property type="match status" value="1"/>
</dbReference>
<dbReference type="InterPro" id="IPR015425">
    <property type="entry name" value="FH2_Formin"/>
</dbReference>
<protein>
    <recommendedName>
        <fullName evidence="2">Formin-like protein</fullName>
    </recommendedName>
</protein>
<feature type="compositionally biased region" description="Low complexity" evidence="3">
    <location>
        <begin position="393"/>
        <end position="403"/>
    </location>
</feature>
<keyword evidence="8" id="KW-1185">Reference proteome</keyword>
<feature type="compositionally biased region" description="Pro residues" evidence="3">
    <location>
        <begin position="68"/>
        <end position="89"/>
    </location>
</feature>
<feature type="region of interest" description="Disordered" evidence="3">
    <location>
        <begin position="474"/>
        <end position="552"/>
    </location>
</feature>
<feature type="region of interest" description="Disordered" evidence="3">
    <location>
        <begin position="566"/>
        <end position="620"/>
    </location>
</feature>
<evidence type="ECO:0000259" key="6">
    <source>
        <dbReference type="PROSITE" id="PS51444"/>
    </source>
</evidence>
<dbReference type="PANTHER" id="PTHR23213">
    <property type="entry name" value="FORMIN-RELATED"/>
    <property type="match status" value="1"/>
</dbReference>
<comment type="similarity">
    <text evidence="1">Belongs to the formin-like family. Class-I subfamily.</text>
</comment>
<feature type="region of interest" description="Disordered" evidence="3">
    <location>
        <begin position="208"/>
        <end position="460"/>
    </location>
</feature>
<dbReference type="SMART" id="SM00498">
    <property type="entry name" value="FH2"/>
    <property type="match status" value="1"/>
</dbReference>
<dbReference type="Gene3D" id="1.20.58.2220">
    <property type="entry name" value="Formin, FH2 domain"/>
    <property type="match status" value="2"/>
</dbReference>
<feature type="compositionally biased region" description="Pro residues" evidence="3">
    <location>
        <begin position="595"/>
        <end position="605"/>
    </location>
</feature>
<dbReference type="Proteomes" id="UP000290289">
    <property type="component" value="Unassembled WGS sequence"/>
</dbReference>
<keyword evidence="5" id="KW-0732">Signal</keyword>
<accession>A0A498KVJ6</accession>